<dbReference type="SMART" id="SM00062">
    <property type="entry name" value="PBPb"/>
    <property type="match status" value="1"/>
</dbReference>
<dbReference type="PANTHER" id="PTHR30024:SF21">
    <property type="entry name" value="ABC TRANSPORTER SUBSTRATE-BINDING PROTEIN"/>
    <property type="match status" value="1"/>
</dbReference>
<dbReference type="RefSeq" id="WP_331833718.1">
    <property type="nucleotide sequence ID" value="NZ_JARXNH020000046.1"/>
</dbReference>
<organism evidence="3 4">
    <name type="scientific">Raoultella scottii</name>
    <dbReference type="NCBI Taxonomy" id="3040937"/>
    <lineage>
        <taxon>Bacteria</taxon>
        <taxon>Pseudomonadati</taxon>
        <taxon>Pseudomonadota</taxon>
        <taxon>Gammaproteobacteria</taxon>
        <taxon>Enterobacterales</taxon>
        <taxon>Enterobacteriaceae</taxon>
        <taxon>Klebsiella/Raoultella group</taxon>
        <taxon>Raoultella</taxon>
    </lineage>
</organism>
<keyword evidence="4" id="KW-1185">Reference proteome</keyword>
<dbReference type="EMBL" id="JARXNH020000046">
    <property type="protein sequence ID" value="MEK0247139.1"/>
    <property type="molecule type" value="Genomic_DNA"/>
</dbReference>
<evidence type="ECO:0000313" key="3">
    <source>
        <dbReference type="EMBL" id="MEK0247139.1"/>
    </source>
</evidence>
<dbReference type="SUPFAM" id="SSF53850">
    <property type="entry name" value="Periplasmic binding protein-like II"/>
    <property type="match status" value="1"/>
</dbReference>
<name>A0ABU8Z2A7_9ENTR</name>
<evidence type="ECO:0000259" key="2">
    <source>
        <dbReference type="SMART" id="SM00062"/>
    </source>
</evidence>
<protein>
    <submittedName>
        <fullName evidence="3">ABC transporter substrate-binding protein</fullName>
    </submittedName>
</protein>
<dbReference type="Pfam" id="PF09084">
    <property type="entry name" value="NMT1"/>
    <property type="match status" value="1"/>
</dbReference>
<dbReference type="PANTHER" id="PTHR30024">
    <property type="entry name" value="ALIPHATIC SULFONATES-BINDING PROTEIN-RELATED"/>
    <property type="match status" value="1"/>
</dbReference>
<dbReference type="Proteomes" id="UP001334005">
    <property type="component" value="Unassembled WGS sequence"/>
</dbReference>
<proteinExistence type="inferred from homology"/>
<reference evidence="3 4" key="1">
    <citation type="submission" date="2024-03" db="EMBL/GenBank/DDBJ databases">
        <title>Two novel Raoultella species associated with bleeding cankers of broadleaf hosts, Raoultella scottia sp. nov. and Raoultella lignicola sp. nov.</title>
        <authorList>
            <person name="Brady C.L."/>
        </authorList>
    </citation>
    <scope>NUCLEOTIDE SEQUENCE [LARGE SCALE GENOMIC DNA]</scope>
    <source>
        <strain evidence="3 4">BAC 10a-01-01</strain>
    </source>
</reference>
<dbReference type="InterPro" id="IPR015168">
    <property type="entry name" value="SsuA/THI5"/>
</dbReference>
<sequence length="363" mass="39421">MFINTIKKEYLAKVLLGTFTLLLGFSGPLHAAEKLPSVIHIAGQGNPYGTPYGSAVIGVVRAGHYLEDEFAKDNVKIDWQFPQGTGPAINEALANGQLDFANYGGLPNIVGRGSGLGTTVLASYGSSPIYVVVRKDSPIKSLQDLKGKKVSVSRGTILELSLATLLAEQGLTENDIQLFDLKSADQISALTSGDIDVIVGTSDVLTLLDKGIATQIYTTKGKSDPANIFGSLVVTNTFLKQYPQATQRVVDAFVKAAAFVADENNRPQVFAWWALTKVPANSLEKDYKGDLLKDRLSPLLDDYYLANLRRGIAFAKQSKLIRRDIDVSTWVDPSYLNRAIEKYGYASLWTKKAANGEPDVQSQ</sequence>
<dbReference type="InterPro" id="IPR001638">
    <property type="entry name" value="Solute-binding_3/MltF_N"/>
</dbReference>
<evidence type="ECO:0000256" key="1">
    <source>
        <dbReference type="ARBA" id="ARBA00010742"/>
    </source>
</evidence>
<accession>A0ABU8Z2A7</accession>
<comment type="similarity">
    <text evidence="1">Belongs to the bacterial solute-binding protein SsuA/TauA family.</text>
</comment>
<dbReference type="Gene3D" id="3.40.190.10">
    <property type="entry name" value="Periplasmic binding protein-like II"/>
    <property type="match status" value="2"/>
</dbReference>
<feature type="domain" description="Solute-binding protein family 3/N-terminal" evidence="2">
    <location>
        <begin position="59"/>
        <end position="262"/>
    </location>
</feature>
<comment type="caution">
    <text evidence="3">The sequence shown here is derived from an EMBL/GenBank/DDBJ whole genome shotgun (WGS) entry which is preliminary data.</text>
</comment>
<gene>
    <name evidence="3" type="ORF">QFI66_003220</name>
</gene>
<evidence type="ECO:0000313" key="4">
    <source>
        <dbReference type="Proteomes" id="UP001334005"/>
    </source>
</evidence>